<accession>A0A8X6SAT1</accession>
<dbReference type="EMBL" id="BMAU01021278">
    <property type="protein sequence ID" value="GFY07815.1"/>
    <property type="molecule type" value="Genomic_DNA"/>
</dbReference>
<dbReference type="Proteomes" id="UP000887159">
    <property type="component" value="Unassembled WGS sequence"/>
</dbReference>
<reference evidence="1" key="1">
    <citation type="submission" date="2020-08" db="EMBL/GenBank/DDBJ databases">
        <title>Multicomponent nature underlies the extraordinary mechanical properties of spider dragline silk.</title>
        <authorList>
            <person name="Kono N."/>
            <person name="Nakamura H."/>
            <person name="Mori M."/>
            <person name="Yoshida Y."/>
            <person name="Ohtoshi R."/>
            <person name="Malay A.D."/>
            <person name="Moran D.A.P."/>
            <person name="Tomita M."/>
            <person name="Numata K."/>
            <person name="Arakawa K."/>
        </authorList>
    </citation>
    <scope>NUCLEOTIDE SEQUENCE</scope>
</reference>
<proteinExistence type="predicted"/>
<sequence>MLLESEYIGSLKSWWELLFIYLSKARAWLLDHLMPNLPVPTDNDVSILFIESSALEHVSAIHSGMAVEQAGFVSI</sequence>
<evidence type="ECO:0000313" key="2">
    <source>
        <dbReference type="Proteomes" id="UP000887159"/>
    </source>
</evidence>
<gene>
    <name evidence="1" type="ORF">TNCV_4287511</name>
</gene>
<protein>
    <submittedName>
        <fullName evidence="1">Uncharacterized protein</fullName>
    </submittedName>
</protein>
<name>A0A8X6SAT1_TRICX</name>
<dbReference type="AlphaFoldDB" id="A0A8X6SAT1"/>
<keyword evidence="2" id="KW-1185">Reference proteome</keyword>
<comment type="caution">
    <text evidence="1">The sequence shown here is derived from an EMBL/GenBank/DDBJ whole genome shotgun (WGS) entry which is preliminary data.</text>
</comment>
<evidence type="ECO:0000313" key="1">
    <source>
        <dbReference type="EMBL" id="GFY07815.1"/>
    </source>
</evidence>
<organism evidence="1 2">
    <name type="scientific">Trichonephila clavipes</name>
    <name type="common">Golden silk orbweaver</name>
    <name type="synonym">Nephila clavipes</name>
    <dbReference type="NCBI Taxonomy" id="2585209"/>
    <lineage>
        <taxon>Eukaryota</taxon>
        <taxon>Metazoa</taxon>
        <taxon>Ecdysozoa</taxon>
        <taxon>Arthropoda</taxon>
        <taxon>Chelicerata</taxon>
        <taxon>Arachnida</taxon>
        <taxon>Araneae</taxon>
        <taxon>Araneomorphae</taxon>
        <taxon>Entelegynae</taxon>
        <taxon>Araneoidea</taxon>
        <taxon>Nephilidae</taxon>
        <taxon>Trichonephila</taxon>
    </lineage>
</organism>